<dbReference type="RefSeq" id="WP_114337611.1">
    <property type="nucleotide sequence ID" value="NZ_QPID01000003.1"/>
</dbReference>
<sequence length="278" mass="30742">MPVNQCQRQRAKVLFLCTGNSARSQLAEAWLRHIGAEQFEVASAGTAPEPIDPRALTLLQAEGVDVNRLRSQPLTDYCLDDFDLIITLCNEANQECGALPVAVAQLHWDISDPKIGSDSLAFANAFADIQQRVAVLLHSYTAPLRGNRGGHTDANEPQPQSPDLSADQFFKALTDSTRLSILMLLQDEGELCVCELVTALQLSQPKISRHLAQLRKQGVLQDKRQGQWVFYRLSDALPPWAVHVLATTRIGNPALINNEKARLKAMGDRPERVQQCCN</sequence>
<dbReference type="NCBIfam" id="NF007528">
    <property type="entry name" value="PRK10141.1"/>
    <property type="match status" value="1"/>
</dbReference>
<comment type="caution">
    <text evidence="6">The sequence shown here is derived from an EMBL/GenBank/DDBJ whole genome shotgun (WGS) entry which is preliminary data.</text>
</comment>
<dbReference type="SMART" id="SM00418">
    <property type="entry name" value="HTH_ARSR"/>
    <property type="match status" value="1"/>
</dbReference>
<dbReference type="GO" id="GO:0003677">
    <property type="term" value="F:DNA binding"/>
    <property type="evidence" value="ECO:0007669"/>
    <property type="project" value="UniProtKB-KW"/>
</dbReference>
<keyword evidence="4" id="KW-0804">Transcription</keyword>
<reference evidence="6 7" key="1">
    <citation type="submission" date="2018-07" db="EMBL/GenBank/DDBJ databases">
        <title>Corallincola holothuriorum sp. nov., a new facultative anaerobe isolated from sea cucumber Apostichopus japonicus.</title>
        <authorList>
            <person name="Xia H."/>
        </authorList>
    </citation>
    <scope>NUCLEOTIDE SEQUENCE [LARGE SCALE GENOMIC DNA]</scope>
    <source>
        <strain evidence="6 7">C4</strain>
    </source>
</reference>
<dbReference type="PRINTS" id="PR00778">
    <property type="entry name" value="HTHARSR"/>
</dbReference>
<keyword evidence="3" id="KW-0238">DNA-binding</keyword>
<evidence type="ECO:0000256" key="4">
    <source>
        <dbReference type="ARBA" id="ARBA00023163"/>
    </source>
</evidence>
<dbReference type="InterPro" id="IPR001845">
    <property type="entry name" value="HTH_ArsR_DNA-bd_dom"/>
</dbReference>
<dbReference type="CDD" id="cd16345">
    <property type="entry name" value="LMWP_ArsC"/>
    <property type="match status" value="1"/>
</dbReference>
<name>A0A368NME5_9GAMM</name>
<evidence type="ECO:0000313" key="6">
    <source>
        <dbReference type="EMBL" id="RCU51015.1"/>
    </source>
</evidence>
<dbReference type="SUPFAM" id="SSF46785">
    <property type="entry name" value="Winged helix' DNA-binding domain"/>
    <property type="match status" value="1"/>
</dbReference>
<dbReference type="CDD" id="cd00090">
    <property type="entry name" value="HTH_ARSR"/>
    <property type="match status" value="1"/>
</dbReference>
<dbReference type="GO" id="GO:0003700">
    <property type="term" value="F:DNA-binding transcription factor activity"/>
    <property type="evidence" value="ECO:0007669"/>
    <property type="project" value="InterPro"/>
</dbReference>
<dbReference type="InterPro" id="IPR036388">
    <property type="entry name" value="WH-like_DNA-bd_sf"/>
</dbReference>
<keyword evidence="1" id="KW-0059">Arsenical resistance</keyword>
<organism evidence="6 7">
    <name type="scientific">Corallincola holothuriorum</name>
    <dbReference type="NCBI Taxonomy" id="2282215"/>
    <lineage>
        <taxon>Bacteria</taxon>
        <taxon>Pseudomonadati</taxon>
        <taxon>Pseudomonadota</taxon>
        <taxon>Gammaproteobacteria</taxon>
        <taxon>Alteromonadales</taxon>
        <taxon>Psychromonadaceae</taxon>
        <taxon>Corallincola</taxon>
    </lineage>
</organism>
<dbReference type="InterPro" id="IPR011991">
    <property type="entry name" value="ArsR-like_HTH"/>
</dbReference>
<dbReference type="SUPFAM" id="SSF52788">
    <property type="entry name" value="Phosphotyrosine protein phosphatases I"/>
    <property type="match status" value="1"/>
</dbReference>
<dbReference type="SMART" id="SM00226">
    <property type="entry name" value="LMWPc"/>
    <property type="match status" value="1"/>
</dbReference>
<dbReference type="InterPro" id="IPR023485">
    <property type="entry name" value="Ptyr_pPase"/>
</dbReference>
<protein>
    <submittedName>
        <fullName evidence="6">ArsR family transcriptional regulator</fullName>
    </submittedName>
</protein>
<dbReference type="Gene3D" id="3.40.50.2300">
    <property type="match status" value="1"/>
</dbReference>
<dbReference type="PANTHER" id="PTHR43428:SF1">
    <property type="entry name" value="ARSENATE REDUCTASE"/>
    <property type="match status" value="1"/>
</dbReference>
<keyword evidence="7" id="KW-1185">Reference proteome</keyword>
<dbReference type="InterPro" id="IPR036196">
    <property type="entry name" value="Ptyr_pPase_sf"/>
</dbReference>
<dbReference type="Pfam" id="PF01022">
    <property type="entry name" value="HTH_5"/>
    <property type="match status" value="1"/>
</dbReference>
<dbReference type="Gene3D" id="1.10.10.10">
    <property type="entry name" value="Winged helix-like DNA-binding domain superfamily/Winged helix DNA-binding domain"/>
    <property type="match status" value="1"/>
</dbReference>
<dbReference type="PROSITE" id="PS50987">
    <property type="entry name" value="HTH_ARSR_2"/>
    <property type="match status" value="1"/>
</dbReference>
<dbReference type="InterPro" id="IPR036390">
    <property type="entry name" value="WH_DNA-bd_sf"/>
</dbReference>
<evidence type="ECO:0000256" key="3">
    <source>
        <dbReference type="ARBA" id="ARBA00023125"/>
    </source>
</evidence>
<dbReference type="OrthoDB" id="9793058at2"/>
<dbReference type="PANTHER" id="PTHR43428">
    <property type="entry name" value="ARSENATE REDUCTASE"/>
    <property type="match status" value="1"/>
</dbReference>
<dbReference type="Pfam" id="PF01451">
    <property type="entry name" value="LMWPc"/>
    <property type="match status" value="1"/>
</dbReference>
<dbReference type="GO" id="GO:0046685">
    <property type="term" value="P:response to arsenic-containing substance"/>
    <property type="evidence" value="ECO:0007669"/>
    <property type="project" value="UniProtKB-KW"/>
</dbReference>
<accession>A0A368NME5</accession>
<dbReference type="NCBIfam" id="NF033788">
    <property type="entry name" value="HTH_metalloreg"/>
    <property type="match status" value="1"/>
</dbReference>
<evidence type="ECO:0000256" key="2">
    <source>
        <dbReference type="ARBA" id="ARBA00023015"/>
    </source>
</evidence>
<dbReference type="AlphaFoldDB" id="A0A368NME5"/>
<proteinExistence type="predicted"/>
<keyword evidence="2" id="KW-0805">Transcription regulation</keyword>
<gene>
    <name evidence="6" type="ORF">DU002_06745</name>
</gene>
<dbReference type="Proteomes" id="UP000252558">
    <property type="component" value="Unassembled WGS sequence"/>
</dbReference>
<feature type="domain" description="HTH arsR-type" evidence="5">
    <location>
        <begin position="158"/>
        <end position="259"/>
    </location>
</feature>
<evidence type="ECO:0000313" key="7">
    <source>
        <dbReference type="Proteomes" id="UP000252558"/>
    </source>
</evidence>
<evidence type="ECO:0000256" key="1">
    <source>
        <dbReference type="ARBA" id="ARBA00022849"/>
    </source>
</evidence>
<dbReference type="FunFam" id="1.10.10.10:FF:000279">
    <property type="entry name" value="Transcriptional regulator, ArsR family"/>
    <property type="match status" value="1"/>
</dbReference>
<dbReference type="EMBL" id="QPID01000003">
    <property type="protein sequence ID" value="RCU51015.1"/>
    <property type="molecule type" value="Genomic_DNA"/>
</dbReference>
<evidence type="ECO:0000259" key="5">
    <source>
        <dbReference type="PROSITE" id="PS50987"/>
    </source>
</evidence>